<gene>
    <name evidence="1" type="ORF">ENV14_00265</name>
</gene>
<dbReference type="AlphaFoldDB" id="A0A7C4FDB3"/>
<dbReference type="EMBL" id="DTFF01000002">
    <property type="protein sequence ID" value="HGI86825.1"/>
    <property type="molecule type" value="Genomic_DNA"/>
</dbReference>
<name>A0A7C4FDB3_9CREN</name>
<proteinExistence type="predicted"/>
<evidence type="ECO:0000313" key="1">
    <source>
        <dbReference type="EMBL" id="HGI86825.1"/>
    </source>
</evidence>
<accession>A0A7C4FDB3</accession>
<comment type="caution">
    <text evidence="1">The sequence shown here is derived from an EMBL/GenBank/DDBJ whole genome shotgun (WGS) entry which is preliminary data.</text>
</comment>
<sequence length="163" mass="18521">MSIEIHEKLKKIFEDSIENRKIELKDIYTIVEAINKEMLLMKAWCLDNVDKGFEKLCNDFETSTSLIIRTLTQFALNKAVLGQANIGEDEVSLLLKHILKIVEEFCRITQKTLLVADGGTLCKVIKPFQIRHSIALPGYVAYLPLTLALHLSTIGFVEIIEVF</sequence>
<organism evidence="1">
    <name type="scientific">Ignisphaera aggregans</name>
    <dbReference type="NCBI Taxonomy" id="334771"/>
    <lineage>
        <taxon>Archaea</taxon>
        <taxon>Thermoproteota</taxon>
        <taxon>Thermoprotei</taxon>
        <taxon>Desulfurococcales</taxon>
        <taxon>Desulfurococcaceae</taxon>
        <taxon>Ignisphaera</taxon>
    </lineage>
</organism>
<protein>
    <submittedName>
        <fullName evidence="1">Uncharacterized protein</fullName>
    </submittedName>
</protein>
<reference evidence="1" key="1">
    <citation type="journal article" date="2020" name="mSystems">
        <title>Genome- and Community-Level Interaction Insights into Carbon Utilization and Element Cycling Functions of Hydrothermarchaeota in Hydrothermal Sediment.</title>
        <authorList>
            <person name="Zhou Z."/>
            <person name="Liu Y."/>
            <person name="Xu W."/>
            <person name="Pan J."/>
            <person name="Luo Z.H."/>
            <person name="Li M."/>
        </authorList>
    </citation>
    <scope>NUCLEOTIDE SEQUENCE [LARGE SCALE GENOMIC DNA]</scope>
    <source>
        <strain evidence="1">SpSt-732</strain>
    </source>
</reference>